<sequence length="1444" mass="156632">MQQQPPPISPTVKSLSSQISTLSRFQLECALLTTHQNLTSLTNSSLPTTPTLGSPAASISAYETHIEDDSEYPKPPVLHSRMSGGESSVYSPVPLISMVPEALARQRDADSSSNLPFGNTLMLDWNLRYQNAMLSGNWSELNAVTKEFTFVATKYASILVEEKGLPISQRTFTPLSAAGGLAGGEKYLIHGVLFKFAIDFVGIYDGDQGAAKAAGHELKGMDGLAGACGARDPQKYYSMAGGRRGAFAGSPMSAKVKVKGDDSDDDDEFAESIEPARLHFPLQCCVDYRGFRLVASSLLPIEGASTLVYGICDPTNFGRGEIKNGDKDLGVKLAMARVAAQMNLKPHLVGPAPYTTSIDHCVDLEVHRSQKDNKVYCLDFARVMPPEWAGQGGEKGRHLKCLLRREFVEKWKFPLSSDSLSKFTVESSRQHELEEVAEATNWLRTTLVPHFAFKLSQLYKKGEVGEGSYKDGVEIILSVIEKMHRCGVNLRLLGSVRVALLQKKGNNKLATVILAEMVARVAKDDLNELFRKTTSKHKLPGVVKFEAAAVKYLNKLFGTGTDVSETFWGGVLPYRMSNKFGSWYVDSESEAIELGTWRKKNLGKALPFVYKRVCQMTGIKIDPETSADLALSANFESKKIFENVDVLGIEARERLPAVVSFSEAMELVEKAKSGESVRLWKMAGASLLRTVQRTPNSPSALAHLSSVLCQIAKETDGDDVKSVLVGKAGRRALESLSCGEDAWKCKKKSENVKEIGVMKEGPSGRKTSILSPEQQMYDEYELSPASPQMSRENSQIGGARERSVSQNSIMSQIEHYAIPGKGSHEDEYKAVQYDDFYDGDYEGPYGDNDWGASETSHASIIATLNLDDFVCLPRDLNVFTVDEYDVKNVDYEGAAEYDREGTALALNTVGKCLHLLSELEAGMEVEFLDLAVGWFSAGARLAGFQEGDGDSDDDGEGEKKKTGAVRRSSHHLSITSRVGDGLESALCHAACLLRRSSVRSDPRRRKLDIDAALNLASGVKSFLNVQAHSSSSEVMAKLNARTNETLKRIEECRDDLTTIVISYAGRKALKPVKDEVRVIVIGVGETPTFSFVTFFHQSGAVKCMKHDAGSSMFMHESSIQLEGEIVAGGVMENVGVSCLIAAGGGGGGGGDCVGYGGKCIFVDNVSLEIIGEVILPSYSGVVGDAEIGVCCKCSDIPETSGGYFGKVEFCVVVEGIGDAGSIVIGNLNVAAEKDHDHVMVLGGGGLDDARVSQLGLGDGIEVKKTKDEYLSSLENNYEVGWVGTRILASSSLVIQDLTSGDVLLSHPFEGITSALLLPVGVVFSTPACCCCIDFNGLEIQRWEFEGMVKPVLHAGVWVESQSFMLWDSSICFKSFKVGGKKVIEGSLYYESENEREGVVGGCAVKWNNGDVAMCYLRVFEKERDGEEAGSSELFSVKMKLQGGV</sequence>
<dbReference type="PROSITE" id="PS51823">
    <property type="entry name" value="CLU"/>
    <property type="match status" value="1"/>
</dbReference>
<dbReference type="GO" id="GO:0048312">
    <property type="term" value="P:intracellular distribution of mitochondria"/>
    <property type="evidence" value="ECO:0007669"/>
    <property type="project" value="TreeGrafter"/>
</dbReference>
<feature type="compositionally biased region" description="Acidic residues" evidence="1">
    <location>
        <begin position="947"/>
        <end position="956"/>
    </location>
</feature>
<feature type="region of interest" description="Disordered" evidence="1">
    <location>
        <begin position="65"/>
        <end position="86"/>
    </location>
</feature>
<keyword evidence="4" id="KW-1185">Reference proteome</keyword>
<name>A0A9W7AQN5_9STRA</name>
<dbReference type="InterPro" id="IPR025697">
    <property type="entry name" value="CLU_dom"/>
</dbReference>
<dbReference type="InterPro" id="IPR027523">
    <property type="entry name" value="CLU_prot"/>
</dbReference>
<feature type="domain" description="Clu" evidence="2">
    <location>
        <begin position="73"/>
        <end position="391"/>
    </location>
</feature>
<evidence type="ECO:0000259" key="2">
    <source>
        <dbReference type="PROSITE" id="PS51823"/>
    </source>
</evidence>
<dbReference type="GO" id="GO:0003729">
    <property type="term" value="F:mRNA binding"/>
    <property type="evidence" value="ECO:0007669"/>
    <property type="project" value="TreeGrafter"/>
</dbReference>
<dbReference type="GO" id="GO:0005737">
    <property type="term" value="C:cytoplasm"/>
    <property type="evidence" value="ECO:0007669"/>
    <property type="project" value="TreeGrafter"/>
</dbReference>
<dbReference type="PANTHER" id="PTHR12601:SF6">
    <property type="entry name" value="CLUSTERED MITOCHONDRIA PROTEIN HOMOLOG"/>
    <property type="match status" value="1"/>
</dbReference>
<proteinExistence type="predicted"/>
<dbReference type="InterPro" id="IPR033646">
    <property type="entry name" value="CLU-central"/>
</dbReference>
<dbReference type="EMBL" id="BRXY01000177">
    <property type="protein sequence ID" value="GMH74250.1"/>
    <property type="molecule type" value="Genomic_DNA"/>
</dbReference>
<evidence type="ECO:0000256" key="1">
    <source>
        <dbReference type="SAM" id="MobiDB-lite"/>
    </source>
</evidence>
<dbReference type="PANTHER" id="PTHR12601">
    <property type="entry name" value="EUKARYOTIC TRANSLATION INITIATION FACTOR 3 SUBUNIT EIF-3"/>
    <property type="match status" value="1"/>
</dbReference>
<protein>
    <recommendedName>
        <fullName evidence="2">Clu domain-containing protein</fullName>
    </recommendedName>
</protein>
<dbReference type="Proteomes" id="UP001165085">
    <property type="component" value="Unassembled WGS sequence"/>
</dbReference>
<reference evidence="4" key="1">
    <citation type="journal article" date="2023" name="Commun. Biol.">
        <title>Genome analysis of Parmales, the sister group of diatoms, reveals the evolutionary specialization of diatoms from phago-mixotrophs to photoautotrophs.</title>
        <authorList>
            <person name="Ban H."/>
            <person name="Sato S."/>
            <person name="Yoshikawa S."/>
            <person name="Yamada K."/>
            <person name="Nakamura Y."/>
            <person name="Ichinomiya M."/>
            <person name="Sato N."/>
            <person name="Blanc-Mathieu R."/>
            <person name="Endo H."/>
            <person name="Kuwata A."/>
            <person name="Ogata H."/>
        </authorList>
    </citation>
    <scope>NUCLEOTIDE SEQUENCE [LARGE SCALE GENOMIC DNA]</scope>
    <source>
        <strain evidence="4">NIES 3701</strain>
    </source>
</reference>
<feature type="region of interest" description="Disordered" evidence="1">
    <location>
        <begin position="946"/>
        <end position="968"/>
    </location>
</feature>
<comment type="caution">
    <text evidence="3">The sequence shown here is derived from an EMBL/GenBank/DDBJ whole genome shotgun (WGS) entry which is preliminary data.</text>
</comment>
<organism evidence="3 4">
    <name type="scientific">Triparma strigata</name>
    <dbReference type="NCBI Taxonomy" id="1606541"/>
    <lineage>
        <taxon>Eukaryota</taxon>
        <taxon>Sar</taxon>
        <taxon>Stramenopiles</taxon>
        <taxon>Ochrophyta</taxon>
        <taxon>Bolidophyceae</taxon>
        <taxon>Parmales</taxon>
        <taxon>Triparmaceae</taxon>
        <taxon>Triparma</taxon>
    </lineage>
</organism>
<dbReference type="OrthoDB" id="201749at2759"/>
<gene>
    <name evidence="3" type="ORF">TrST_g14015</name>
</gene>
<accession>A0A9W7AQN5</accession>
<evidence type="ECO:0000313" key="4">
    <source>
        <dbReference type="Proteomes" id="UP001165085"/>
    </source>
</evidence>
<dbReference type="Pfam" id="PF13236">
    <property type="entry name" value="CLU"/>
    <property type="match status" value="2"/>
</dbReference>
<dbReference type="Pfam" id="PF12807">
    <property type="entry name" value="eIF3_p135"/>
    <property type="match status" value="1"/>
</dbReference>
<evidence type="ECO:0000313" key="3">
    <source>
        <dbReference type="EMBL" id="GMH74250.1"/>
    </source>
</evidence>